<name>A0A5C5VLV3_9BACT</name>
<dbReference type="InterPro" id="IPR044068">
    <property type="entry name" value="CB"/>
</dbReference>
<evidence type="ECO:0000259" key="8">
    <source>
        <dbReference type="PROSITE" id="PS51900"/>
    </source>
</evidence>
<evidence type="ECO:0000259" key="7">
    <source>
        <dbReference type="PROSITE" id="PS51898"/>
    </source>
</evidence>
<dbReference type="InterPro" id="IPR010998">
    <property type="entry name" value="Integrase_recombinase_N"/>
</dbReference>
<keyword evidence="4" id="KW-0233">DNA recombination</keyword>
<evidence type="ECO:0000256" key="3">
    <source>
        <dbReference type="ARBA" id="ARBA00023125"/>
    </source>
</evidence>
<dbReference type="InterPro" id="IPR050090">
    <property type="entry name" value="Tyrosine_recombinase_XerCD"/>
</dbReference>
<dbReference type="SUPFAM" id="SSF56349">
    <property type="entry name" value="DNA breaking-rejoining enzymes"/>
    <property type="match status" value="1"/>
</dbReference>
<dbReference type="GO" id="GO:0006310">
    <property type="term" value="P:DNA recombination"/>
    <property type="evidence" value="ECO:0007669"/>
    <property type="project" value="UniProtKB-KW"/>
</dbReference>
<feature type="domain" description="Tyr recombinase" evidence="7">
    <location>
        <begin position="252"/>
        <end position="445"/>
    </location>
</feature>
<feature type="domain" description="Core-binding (CB)" evidence="8">
    <location>
        <begin position="153"/>
        <end position="232"/>
    </location>
</feature>
<feature type="region of interest" description="Disordered" evidence="6">
    <location>
        <begin position="67"/>
        <end position="87"/>
    </location>
</feature>
<evidence type="ECO:0000256" key="2">
    <source>
        <dbReference type="ARBA" id="ARBA00022908"/>
    </source>
</evidence>
<keyword evidence="10" id="KW-1185">Reference proteome</keyword>
<dbReference type="Gene3D" id="1.10.443.10">
    <property type="entry name" value="Intergrase catalytic core"/>
    <property type="match status" value="1"/>
</dbReference>
<keyword evidence="3 5" id="KW-0238">DNA-binding</keyword>
<sequence length="457" mass="52192">MTNLSSVRLRVLRSECGRSPPNIFQNKDQGTTGGNPYFGPLAARNRTRFRPILSNFITLRSIPSGNWENTERHSEMARKRKQRRQQHGSAWHWKQTDCWYFTEPGTKKRVALFDDDGGRIRGKENKEAAKLALARIKLVDELSPPVTAANQKWTVARVFEVYLADLHKTANPEWSKQVQNWLNDLCAYCGALSVDEFKKKHLRNWIQKKITWNHNTQRNVIASVKAAFNFCCKFDDLEANPVAGYEKPTATPRIVAFTPEEEERLYEGANEAFGQFIKACILTGARPYSELAKITADHVVETPQGMYYLLKARSADGKSGHKTGKKTGKDRRIMLCEEMELLTRKLMLTAPKGSGFPLFRSTHGRQWKRCNCVQHFCLLRKKIDLPKEKSLYAARHTFAKRTLSGYYTGKPVSIEVLAGLMGNTPSVAWRHYAQWADEYNSPLWEALGKKPSRKHAG</sequence>
<evidence type="ECO:0000256" key="1">
    <source>
        <dbReference type="ARBA" id="ARBA00008857"/>
    </source>
</evidence>
<proteinExistence type="inferred from homology"/>
<dbReference type="Gene3D" id="1.10.150.130">
    <property type="match status" value="1"/>
</dbReference>
<evidence type="ECO:0000256" key="4">
    <source>
        <dbReference type="ARBA" id="ARBA00023172"/>
    </source>
</evidence>
<dbReference type="PROSITE" id="PS51898">
    <property type="entry name" value="TYR_RECOMBINASE"/>
    <property type="match status" value="1"/>
</dbReference>
<evidence type="ECO:0000313" key="9">
    <source>
        <dbReference type="EMBL" id="TWT38950.1"/>
    </source>
</evidence>
<dbReference type="PANTHER" id="PTHR30349:SF41">
    <property type="entry name" value="INTEGRASE_RECOMBINASE PROTEIN MJ0367-RELATED"/>
    <property type="match status" value="1"/>
</dbReference>
<accession>A0A5C5VLV3</accession>
<dbReference type="PROSITE" id="PS51900">
    <property type="entry name" value="CB"/>
    <property type="match status" value="1"/>
</dbReference>
<dbReference type="InterPro" id="IPR002104">
    <property type="entry name" value="Integrase_catalytic"/>
</dbReference>
<reference evidence="9 10" key="1">
    <citation type="submission" date="2019-02" db="EMBL/GenBank/DDBJ databases">
        <title>Deep-cultivation of Planctomycetes and their phenomic and genomic characterization uncovers novel biology.</title>
        <authorList>
            <person name="Wiegand S."/>
            <person name="Jogler M."/>
            <person name="Boedeker C."/>
            <person name="Pinto D."/>
            <person name="Vollmers J."/>
            <person name="Rivas-Marin E."/>
            <person name="Kohn T."/>
            <person name="Peeters S.H."/>
            <person name="Heuer A."/>
            <person name="Rast P."/>
            <person name="Oberbeckmann S."/>
            <person name="Bunk B."/>
            <person name="Jeske O."/>
            <person name="Meyerdierks A."/>
            <person name="Storesund J.E."/>
            <person name="Kallscheuer N."/>
            <person name="Luecker S."/>
            <person name="Lage O.M."/>
            <person name="Pohl T."/>
            <person name="Merkel B.J."/>
            <person name="Hornburger P."/>
            <person name="Mueller R.-W."/>
            <person name="Bruemmer F."/>
            <person name="Labrenz M."/>
            <person name="Spormann A.M."/>
            <person name="Op Den Camp H."/>
            <person name="Overmann J."/>
            <person name="Amann R."/>
            <person name="Jetten M.S.M."/>
            <person name="Mascher T."/>
            <person name="Medema M.H."/>
            <person name="Devos D.P."/>
            <person name="Kaster A.-K."/>
            <person name="Ovreas L."/>
            <person name="Rohde M."/>
            <person name="Galperin M.Y."/>
            <person name="Jogler C."/>
        </authorList>
    </citation>
    <scope>NUCLEOTIDE SEQUENCE [LARGE SCALE GENOMIC DNA]</scope>
    <source>
        <strain evidence="9 10">Enr8</strain>
    </source>
</reference>
<dbReference type="Proteomes" id="UP000318878">
    <property type="component" value="Unassembled WGS sequence"/>
</dbReference>
<dbReference type="AlphaFoldDB" id="A0A5C5VLV3"/>
<keyword evidence="2" id="KW-0229">DNA integration</keyword>
<dbReference type="InterPro" id="IPR011010">
    <property type="entry name" value="DNA_brk_join_enz"/>
</dbReference>
<evidence type="ECO:0000313" key="10">
    <source>
        <dbReference type="Proteomes" id="UP000318878"/>
    </source>
</evidence>
<comment type="similarity">
    <text evidence="1">Belongs to the 'phage' integrase family.</text>
</comment>
<evidence type="ECO:0000256" key="6">
    <source>
        <dbReference type="SAM" id="MobiDB-lite"/>
    </source>
</evidence>
<comment type="caution">
    <text evidence="9">The sequence shown here is derived from an EMBL/GenBank/DDBJ whole genome shotgun (WGS) entry which is preliminary data.</text>
</comment>
<dbReference type="EMBL" id="SJPF01000001">
    <property type="protein sequence ID" value="TWT38950.1"/>
    <property type="molecule type" value="Genomic_DNA"/>
</dbReference>
<protein>
    <submittedName>
        <fullName evidence="9">Tyrosine recombinase XerC</fullName>
    </submittedName>
</protein>
<dbReference type="RefSeq" id="WP_246119927.1">
    <property type="nucleotide sequence ID" value="NZ_SJPF01000001.1"/>
</dbReference>
<dbReference type="InterPro" id="IPR013762">
    <property type="entry name" value="Integrase-like_cat_sf"/>
</dbReference>
<feature type="region of interest" description="Disordered" evidence="6">
    <location>
        <begin position="18"/>
        <end position="37"/>
    </location>
</feature>
<gene>
    <name evidence="9" type="primary">xerC_2</name>
    <name evidence="9" type="ORF">Enr8_06440</name>
</gene>
<dbReference type="GO" id="GO:0003677">
    <property type="term" value="F:DNA binding"/>
    <property type="evidence" value="ECO:0007669"/>
    <property type="project" value="UniProtKB-UniRule"/>
</dbReference>
<dbReference type="GO" id="GO:0015074">
    <property type="term" value="P:DNA integration"/>
    <property type="evidence" value="ECO:0007669"/>
    <property type="project" value="UniProtKB-KW"/>
</dbReference>
<evidence type="ECO:0000256" key="5">
    <source>
        <dbReference type="PROSITE-ProRule" id="PRU01248"/>
    </source>
</evidence>
<dbReference type="PANTHER" id="PTHR30349">
    <property type="entry name" value="PHAGE INTEGRASE-RELATED"/>
    <property type="match status" value="1"/>
</dbReference>
<organism evidence="9 10">
    <name type="scientific">Blastopirellula retiformator</name>
    <dbReference type="NCBI Taxonomy" id="2527970"/>
    <lineage>
        <taxon>Bacteria</taxon>
        <taxon>Pseudomonadati</taxon>
        <taxon>Planctomycetota</taxon>
        <taxon>Planctomycetia</taxon>
        <taxon>Pirellulales</taxon>
        <taxon>Pirellulaceae</taxon>
        <taxon>Blastopirellula</taxon>
    </lineage>
</organism>